<evidence type="ECO:0000259" key="1">
    <source>
        <dbReference type="Pfam" id="PF00078"/>
    </source>
</evidence>
<dbReference type="Gene3D" id="3.10.10.10">
    <property type="entry name" value="HIV Type 1 Reverse Transcriptase, subunit A, domain 1"/>
    <property type="match status" value="1"/>
</dbReference>
<dbReference type="RefSeq" id="XP_040939637.1">
    <property type="nucleotide sequence ID" value="XM_041083703.1"/>
</dbReference>
<reference evidence="2" key="1">
    <citation type="journal article" date="2020" name="Nat. Genet.">
        <title>Genomic diversifications of five Gossypium allopolyploid species and their impact on cotton improvement.</title>
        <authorList>
            <person name="Chen Z.J."/>
            <person name="Sreedasyam A."/>
            <person name="Ando A."/>
            <person name="Song Q."/>
            <person name="De Santiago L.M."/>
            <person name="Hulse-Kemp A.M."/>
            <person name="Ding M."/>
            <person name="Ye W."/>
            <person name="Kirkbride R.C."/>
            <person name="Jenkins J."/>
            <person name="Plott C."/>
            <person name="Lovell J."/>
            <person name="Lin Y.M."/>
            <person name="Vaughn R."/>
            <person name="Liu B."/>
            <person name="Simpson S."/>
            <person name="Scheffler B.E."/>
            <person name="Wen L."/>
            <person name="Saski C.A."/>
            <person name="Grover C.E."/>
            <person name="Hu G."/>
            <person name="Conover J.L."/>
            <person name="Carlson J.W."/>
            <person name="Shu S."/>
            <person name="Boston L.B."/>
            <person name="Williams M."/>
            <person name="Peterson D.G."/>
            <person name="McGee K."/>
            <person name="Jones D.C."/>
            <person name="Wendel J.F."/>
            <person name="Stelly D.M."/>
            <person name="Grimwood J."/>
            <person name="Schmutz J."/>
        </authorList>
    </citation>
    <scope>NUCLEOTIDE SEQUENCE [LARGE SCALE GENOMIC DNA]</scope>
    <source>
        <strain evidence="2">cv. TM-1</strain>
    </source>
</reference>
<sequence length="490" mass="55882">MSEMIEALQRIVGATIALICQGLPLERLRALGGKEFRKVRGGDPTHAKYWLERVTRILDGKPHRWGVTVERGTTLKRVDWDFFLDSFGRKFMGEQYLEARALEETLGGEPKAVTVGTVKKSSESSSGSIWKAKRGDRPTMMPLSEHCNRRHPGKFWRVTSACIACRSIENLTRDCPKRVVMAKNQHATVVVVVVALAPAQGRSCGSRRSFILSNVDRELGISVETSRFVVIMSSLLGFVVILGMDWLIEHRVKVNSEAKLVTLCCADGSKFVIIGERIELLSNVVSTIRAEKLLPGILPDREVKFGIELYPGTAPMSITFYRMFQEVSIFSKIDLRSRYYQLKVKDVDVIKTTFRTLYGHFEFLVMLFGLTNAPATFMDMMNSEFHSYMDRFVMVFIDDILMYSQLEDEHDEHLRVILQILWETQLYAKLSKCEFWLQKVVFLRFFISAEVIWVDLKKVEPEFGKEYVVFSDSSYTGSGGVLMQEIKVVA</sequence>
<gene>
    <name evidence="3" type="primary">LOC121211196</name>
</gene>
<organism evidence="2 3">
    <name type="scientific">Gossypium hirsutum</name>
    <name type="common">Upland cotton</name>
    <name type="synonym">Gossypium mexicanum</name>
    <dbReference type="NCBI Taxonomy" id="3635"/>
    <lineage>
        <taxon>Eukaryota</taxon>
        <taxon>Viridiplantae</taxon>
        <taxon>Streptophyta</taxon>
        <taxon>Embryophyta</taxon>
        <taxon>Tracheophyta</taxon>
        <taxon>Spermatophyta</taxon>
        <taxon>Magnoliopsida</taxon>
        <taxon>eudicotyledons</taxon>
        <taxon>Gunneridae</taxon>
        <taxon>Pentapetalae</taxon>
        <taxon>rosids</taxon>
        <taxon>malvids</taxon>
        <taxon>Malvales</taxon>
        <taxon>Malvaceae</taxon>
        <taxon>Malvoideae</taxon>
        <taxon>Gossypium</taxon>
    </lineage>
</organism>
<proteinExistence type="predicted"/>
<dbReference type="PANTHER" id="PTHR24559:SF444">
    <property type="entry name" value="REVERSE TRANSCRIPTASE DOMAIN-CONTAINING PROTEIN"/>
    <property type="match status" value="1"/>
</dbReference>
<dbReference type="GeneID" id="121211196"/>
<dbReference type="InterPro" id="IPR043502">
    <property type="entry name" value="DNA/RNA_pol_sf"/>
</dbReference>
<evidence type="ECO:0000313" key="2">
    <source>
        <dbReference type="Proteomes" id="UP000818029"/>
    </source>
</evidence>
<dbReference type="Proteomes" id="UP000818029">
    <property type="component" value="Chromosome A02"/>
</dbReference>
<keyword evidence="2" id="KW-1185">Reference proteome</keyword>
<dbReference type="CDD" id="cd01647">
    <property type="entry name" value="RT_LTR"/>
    <property type="match status" value="1"/>
</dbReference>
<reference evidence="3" key="2">
    <citation type="submission" date="2025-08" db="UniProtKB">
        <authorList>
            <consortium name="RefSeq"/>
        </authorList>
    </citation>
    <scope>IDENTIFICATION</scope>
</reference>
<protein>
    <recommendedName>
        <fullName evidence="1">Reverse transcriptase domain-containing protein</fullName>
    </recommendedName>
</protein>
<dbReference type="Pfam" id="PF00078">
    <property type="entry name" value="RVT_1"/>
    <property type="match status" value="1"/>
</dbReference>
<dbReference type="InterPro" id="IPR000477">
    <property type="entry name" value="RT_dom"/>
</dbReference>
<dbReference type="SUPFAM" id="SSF56672">
    <property type="entry name" value="DNA/RNA polymerases"/>
    <property type="match status" value="1"/>
</dbReference>
<dbReference type="InterPro" id="IPR043128">
    <property type="entry name" value="Rev_trsase/Diguanyl_cyclase"/>
</dbReference>
<dbReference type="InterPro" id="IPR053134">
    <property type="entry name" value="RNA-dir_DNA_polymerase"/>
</dbReference>
<name>A0ABM2ZAB2_GOSHI</name>
<evidence type="ECO:0000313" key="3">
    <source>
        <dbReference type="RefSeq" id="XP_040939637.1"/>
    </source>
</evidence>
<feature type="domain" description="Reverse transcriptase" evidence="1">
    <location>
        <begin position="322"/>
        <end position="443"/>
    </location>
</feature>
<dbReference type="Gene3D" id="3.30.70.270">
    <property type="match status" value="1"/>
</dbReference>
<accession>A0ABM2ZAB2</accession>
<dbReference type="PANTHER" id="PTHR24559">
    <property type="entry name" value="TRANSPOSON TY3-I GAG-POL POLYPROTEIN"/>
    <property type="match status" value="1"/>
</dbReference>